<keyword evidence="1" id="KW-1133">Transmembrane helix</keyword>
<dbReference type="EMBL" id="FNCV01000005">
    <property type="protein sequence ID" value="SDH22961.1"/>
    <property type="molecule type" value="Genomic_DNA"/>
</dbReference>
<feature type="transmembrane region" description="Helical" evidence="1">
    <location>
        <begin position="82"/>
        <end position="100"/>
    </location>
</feature>
<gene>
    <name evidence="2" type="ORF">SAMN05421742_10566</name>
</gene>
<keyword evidence="3" id="KW-1185">Reference proteome</keyword>
<dbReference type="OrthoDB" id="5195601at2"/>
<reference evidence="3" key="1">
    <citation type="submission" date="2016-10" db="EMBL/GenBank/DDBJ databases">
        <authorList>
            <person name="Varghese N."/>
            <person name="Submissions S."/>
        </authorList>
    </citation>
    <scope>NUCLEOTIDE SEQUENCE [LARGE SCALE GENOMIC DNA]</scope>
    <source>
        <strain evidence="3">930I</strain>
    </source>
</reference>
<evidence type="ECO:0008006" key="4">
    <source>
        <dbReference type="Google" id="ProtNLM"/>
    </source>
</evidence>
<evidence type="ECO:0000313" key="2">
    <source>
        <dbReference type="EMBL" id="SDH22961.1"/>
    </source>
</evidence>
<dbReference type="AlphaFoldDB" id="A0A1G8APM3"/>
<accession>A0A1G8APM3</accession>
<organism evidence="2 3">
    <name type="scientific">Roseospirillum parvum</name>
    <dbReference type="NCBI Taxonomy" id="83401"/>
    <lineage>
        <taxon>Bacteria</taxon>
        <taxon>Pseudomonadati</taxon>
        <taxon>Pseudomonadota</taxon>
        <taxon>Alphaproteobacteria</taxon>
        <taxon>Rhodospirillales</taxon>
        <taxon>Rhodospirillaceae</taxon>
        <taxon>Roseospirillum</taxon>
    </lineage>
</organism>
<feature type="transmembrane region" description="Helical" evidence="1">
    <location>
        <begin position="43"/>
        <end position="62"/>
    </location>
</feature>
<name>A0A1G8APM3_9PROT</name>
<keyword evidence="1" id="KW-0812">Transmembrane</keyword>
<sequence length="148" mass="15008">MPKTLHPIAGGLALLLVVGFWLATAISELAGPESAVIAVKTAIPWGLLVLVPALAMAGGSGFRLARTTPGGLAARKGRRMPIIAASGLLILVPAALFLAAKARAGEIDSVFYAVQAVELLAGAVNITLLALNLRDGLRMSGRLPGPAA</sequence>
<protein>
    <recommendedName>
        <fullName evidence="4">Transmembrane protein</fullName>
    </recommendedName>
</protein>
<keyword evidence="1" id="KW-0472">Membrane</keyword>
<proteinExistence type="predicted"/>
<evidence type="ECO:0000313" key="3">
    <source>
        <dbReference type="Proteomes" id="UP000217076"/>
    </source>
</evidence>
<evidence type="ECO:0000256" key="1">
    <source>
        <dbReference type="SAM" id="Phobius"/>
    </source>
</evidence>
<feature type="transmembrane region" description="Helical" evidence="1">
    <location>
        <begin position="112"/>
        <end position="133"/>
    </location>
</feature>
<dbReference type="Proteomes" id="UP000217076">
    <property type="component" value="Unassembled WGS sequence"/>
</dbReference>
<dbReference type="STRING" id="83401.SAMN05421742_10566"/>
<dbReference type="RefSeq" id="WP_092618553.1">
    <property type="nucleotide sequence ID" value="NZ_FNCV01000005.1"/>
</dbReference>